<protein>
    <recommendedName>
        <fullName evidence="4">HERV-H LTR-associating protein 1</fullName>
    </recommendedName>
</protein>
<keyword evidence="1" id="KW-0472">Membrane</keyword>
<keyword evidence="1" id="KW-1133">Transmembrane helix</keyword>
<organism evidence="2 3">
    <name type="scientific">Aldrovandia affinis</name>
    <dbReference type="NCBI Taxonomy" id="143900"/>
    <lineage>
        <taxon>Eukaryota</taxon>
        <taxon>Metazoa</taxon>
        <taxon>Chordata</taxon>
        <taxon>Craniata</taxon>
        <taxon>Vertebrata</taxon>
        <taxon>Euteleostomi</taxon>
        <taxon>Actinopterygii</taxon>
        <taxon>Neopterygii</taxon>
        <taxon>Teleostei</taxon>
        <taxon>Notacanthiformes</taxon>
        <taxon>Halosauridae</taxon>
        <taxon>Aldrovandia</taxon>
    </lineage>
</organism>
<accession>A0AAD7S7T0</accession>
<dbReference type="EMBL" id="JAINUG010000098">
    <property type="protein sequence ID" value="KAJ8397383.1"/>
    <property type="molecule type" value="Genomic_DNA"/>
</dbReference>
<dbReference type="AlphaFoldDB" id="A0AAD7S7T0"/>
<dbReference type="PANTHER" id="PTHR15299">
    <property type="entry name" value="HERV-H LTR-ASSOCIATING PROTEIN 1"/>
    <property type="match status" value="1"/>
</dbReference>
<dbReference type="InterPro" id="IPR037643">
    <property type="entry name" value="HHLA1"/>
</dbReference>
<dbReference type="Proteomes" id="UP001221898">
    <property type="component" value="Unassembled WGS sequence"/>
</dbReference>
<sequence length="349" mass="39737">MADFRESRNHHWLCFKACAAAIVLIAFYHTALRDNYLTSMEKRELLVSTGSQHLFSLLSVTSHSSLALHKLTLLVYNISNFRNFEANIFPMRYCYCVNNKTNDLTDFTAILLDVMGNSTSYLQEIFKSSSILSVSQTNNSECIYICVMAGKTDRDLSQLWEMESIKPLFNQTITGDVHKGNTSESPVVPVTTTTTLATTTRMATQAPFKERPGLGCPWKRPELLHMGGENEEPTSVISTTTTTTTTVSSQKLQPCLLELCKFFTQCLCRTYTKTRTKRYCVDTHPWYLKYTSEICRRVKRIAFSKTFSLLDWFRMKNSIPCRKQLHLVDTLRCAVSILHCQQSLTAQGS</sequence>
<evidence type="ECO:0000313" key="3">
    <source>
        <dbReference type="Proteomes" id="UP001221898"/>
    </source>
</evidence>
<evidence type="ECO:0008006" key="4">
    <source>
        <dbReference type="Google" id="ProtNLM"/>
    </source>
</evidence>
<gene>
    <name evidence="2" type="ORF">AAFF_G00439320</name>
</gene>
<evidence type="ECO:0000256" key="1">
    <source>
        <dbReference type="SAM" id="Phobius"/>
    </source>
</evidence>
<keyword evidence="3" id="KW-1185">Reference proteome</keyword>
<feature type="transmembrane region" description="Helical" evidence="1">
    <location>
        <begin position="12"/>
        <end position="31"/>
    </location>
</feature>
<reference evidence="2" key="1">
    <citation type="journal article" date="2023" name="Science">
        <title>Genome structures resolve the early diversification of teleost fishes.</title>
        <authorList>
            <person name="Parey E."/>
            <person name="Louis A."/>
            <person name="Montfort J."/>
            <person name="Bouchez O."/>
            <person name="Roques C."/>
            <person name="Iampietro C."/>
            <person name="Lluch J."/>
            <person name="Castinel A."/>
            <person name="Donnadieu C."/>
            <person name="Desvignes T."/>
            <person name="Floi Bucao C."/>
            <person name="Jouanno E."/>
            <person name="Wen M."/>
            <person name="Mejri S."/>
            <person name="Dirks R."/>
            <person name="Jansen H."/>
            <person name="Henkel C."/>
            <person name="Chen W.J."/>
            <person name="Zahm M."/>
            <person name="Cabau C."/>
            <person name="Klopp C."/>
            <person name="Thompson A.W."/>
            <person name="Robinson-Rechavi M."/>
            <person name="Braasch I."/>
            <person name="Lecointre G."/>
            <person name="Bobe J."/>
            <person name="Postlethwait J.H."/>
            <person name="Berthelot C."/>
            <person name="Roest Crollius H."/>
            <person name="Guiguen Y."/>
        </authorList>
    </citation>
    <scope>NUCLEOTIDE SEQUENCE</scope>
    <source>
        <strain evidence="2">NC1722</strain>
    </source>
</reference>
<evidence type="ECO:0000313" key="2">
    <source>
        <dbReference type="EMBL" id="KAJ8397383.1"/>
    </source>
</evidence>
<comment type="caution">
    <text evidence="2">The sequence shown here is derived from an EMBL/GenBank/DDBJ whole genome shotgun (WGS) entry which is preliminary data.</text>
</comment>
<proteinExistence type="predicted"/>
<name>A0AAD7S7T0_9TELE</name>
<keyword evidence="1" id="KW-0812">Transmembrane</keyword>
<dbReference type="PANTHER" id="PTHR15299:SF3">
    <property type="entry name" value="HERV-H LTR-ASSOCIATING PROTEIN 1"/>
    <property type="match status" value="1"/>
</dbReference>